<keyword evidence="6" id="KW-0472">Membrane</keyword>
<dbReference type="GO" id="GO:0055052">
    <property type="term" value="C:ATP-binding cassette (ABC) transporter complex, substrate-binding subunit-containing"/>
    <property type="evidence" value="ECO:0007669"/>
    <property type="project" value="TreeGrafter"/>
</dbReference>
<proteinExistence type="inferred from homology"/>
<keyword evidence="4" id="KW-0547">Nucleotide-binding</keyword>
<keyword evidence="3" id="KW-1003">Cell membrane</keyword>
<evidence type="ECO:0000259" key="7">
    <source>
        <dbReference type="PROSITE" id="PS50893"/>
    </source>
</evidence>
<dbReference type="SMART" id="SM00382">
    <property type="entry name" value="AAA"/>
    <property type="match status" value="1"/>
</dbReference>
<dbReference type="CDD" id="cd03259">
    <property type="entry name" value="ABC_Carb_Solutes_like"/>
    <property type="match status" value="1"/>
</dbReference>
<reference evidence="8 9" key="1">
    <citation type="submission" date="2015-03" db="EMBL/GenBank/DDBJ databases">
        <title>Draft genome sequence of Elstera litoralis.</title>
        <authorList>
            <person name="Rahalkar M.C."/>
            <person name="Dhakephalkar P.K."/>
            <person name="Pore S.D."/>
            <person name="Arora P."/>
            <person name="Kapse N.G."/>
            <person name="Pandit P.S."/>
        </authorList>
    </citation>
    <scope>NUCLEOTIDE SEQUENCE [LARGE SCALE GENOMIC DNA]</scope>
    <source>
        <strain evidence="8 9">Dia-1</strain>
    </source>
</reference>
<evidence type="ECO:0000256" key="3">
    <source>
        <dbReference type="ARBA" id="ARBA00022475"/>
    </source>
</evidence>
<dbReference type="PROSITE" id="PS50893">
    <property type="entry name" value="ABC_TRANSPORTER_2"/>
    <property type="match status" value="1"/>
</dbReference>
<dbReference type="Gene3D" id="2.40.50.100">
    <property type="match status" value="1"/>
</dbReference>
<comment type="caution">
    <text evidence="8">The sequence shown here is derived from an EMBL/GenBank/DDBJ whole genome shotgun (WGS) entry which is preliminary data.</text>
</comment>
<evidence type="ECO:0000256" key="6">
    <source>
        <dbReference type="ARBA" id="ARBA00023136"/>
    </source>
</evidence>
<keyword evidence="2" id="KW-0813">Transport</keyword>
<dbReference type="InterPro" id="IPR012340">
    <property type="entry name" value="NA-bd_OB-fold"/>
</dbReference>
<dbReference type="Gene3D" id="3.40.50.300">
    <property type="entry name" value="P-loop containing nucleotide triphosphate hydrolases"/>
    <property type="match status" value="1"/>
</dbReference>
<dbReference type="Gene3D" id="2.40.50.140">
    <property type="entry name" value="Nucleic acid-binding proteins"/>
    <property type="match status" value="1"/>
</dbReference>
<dbReference type="EMBL" id="LAJY01000105">
    <property type="protein sequence ID" value="KJV10375.1"/>
    <property type="molecule type" value="Genomic_DNA"/>
</dbReference>
<dbReference type="InterPro" id="IPR003439">
    <property type="entry name" value="ABC_transporter-like_ATP-bd"/>
</dbReference>
<name>A0A0F3IUF0_9PROT</name>
<evidence type="ECO:0000256" key="1">
    <source>
        <dbReference type="ARBA" id="ARBA00005417"/>
    </source>
</evidence>
<dbReference type="Pfam" id="PF00005">
    <property type="entry name" value="ABC_tran"/>
    <property type="match status" value="1"/>
</dbReference>
<gene>
    <name evidence="8" type="ORF">VZ95_05330</name>
</gene>
<evidence type="ECO:0000256" key="2">
    <source>
        <dbReference type="ARBA" id="ARBA00022448"/>
    </source>
</evidence>
<dbReference type="OrthoDB" id="394852at2"/>
<evidence type="ECO:0000313" key="8">
    <source>
        <dbReference type="EMBL" id="KJV10375.1"/>
    </source>
</evidence>
<dbReference type="InterPro" id="IPR027417">
    <property type="entry name" value="P-loop_NTPase"/>
</dbReference>
<dbReference type="PANTHER" id="PTHR43875:SF14">
    <property type="entry name" value="ABC TRANSPORTER ATP-BINDING PROTEIN"/>
    <property type="match status" value="1"/>
</dbReference>
<dbReference type="InterPro" id="IPR008995">
    <property type="entry name" value="Mo/tungstate-bd_C_term_dom"/>
</dbReference>
<dbReference type="SUPFAM" id="SSF50331">
    <property type="entry name" value="MOP-like"/>
    <property type="match status" value="1"/>
</dbReference>
<keyword evidence="5 8" id="KW-0067">ATP-binding</keyword>
<dbReference type="AlphaFoldDB" id="A0A0F3IUF0"/>
<organism evidence="8 9">
    <name type="scientific">Elstera litoralis</name>
    <dbReference type="NCBI Taxonomy" id="552518"/>
    <lineage>
        <taxon>Bacteria</taxon>
        <taxon>Pseudomonadati</taxon>
        <taxon>Pseudomonadota</taxon>
        <taxon>Alphaproteobacteria</taxon>
        <taxon>Rhodospirillales</taxon>
        <taxon>Rhodospirillaceae</taxon>
        <taxon>Elstera</taxon>
    </lineage>
</organism>
<evidence type="ECO:0000256" key="5">
    <source>
        <dbReference type="ARBA" id="ARBA00022840"/>
    </source>
</evidence>
<dbReference type="InterPro" id="IPR015853">
    <property type="entry name" value="ABC_transpr_FbpC"/>
</dbReference>
<dbReference type="GO" id="GO:0016887">
    <property type="term" value="F:ATP hydrolysis activity"/>
    <property type="evidence" value="ECO:0007669"/>
    <property type="project" value="InterPro"/>
</dbReference>
<comment type="similarity">
    <text evidence="1">Belongs to the ABC transporter superfamily.</text>
</comment>
<feature type="domain" description="ABC transporter" evidence="7">
    <location>
        <begin position="3"/>
        <end position="233"/>
    </location>
</feature>
<dbReference type="PATRIC" id="fig|552518.3.peg.91"/>
<dbReference type="GO" id="GO:0005524">
    <property type="term" value="F:ATP binding"/>
    <property type="evidence" value="ECO:0007669"/>
    <property type="project" value="UniProtKB-KW"/>
</dbReference>
<evidence type="ECO:0000256" key="4">
    <source>
        <dbReference type="ARBA" id="ARBA00022741"/>
    </source>
</evidence>
<evidence type="ECO:0000313" key="9">
    <source>
        <dbReference type="Proteomes" id="UP000033774"/>
    </source>
</evidence>
<dbReference type="GO" id="GO:0015408">
    <property type="term" value="F:ABC-type ferric iron transporter activity"/>
    <property type="evidence" value="ECO:0007669"/>
    <property type="project" value="InterPro"/>
</dbReference>
<dbReference type="PANTHER" id="PTHR43875">
    <property type="entry name" value="MALTODEXTRIN IMPORT ATP-BINDING PROTEIN MSMX"/>
    <property type="match status" value="1"/>
</dbReference>
<protein>
    <submittedName>
        <fullName evidence="8">ABC transporter ATP-binding protein</fullName>
    </submittedName>
</protein>
<dbReference type="SUPFAM" id="SSF52540">
    <property type="entry name" value="P-loop containing nucleoside triphosphate hydrolases"/>
    <property type="match status" value="1"/>
</dbReference>
<keyword evidence="9" id="KW-1185">Reference proteome</keyword>
<dbReference type="InterPro" id="IPR047641">
    <property type="entry name" value="ABC_transpr_MalK/UgpC-like"/>
</dbReference>
<dbReference type="InterPro" id="IPR003593">
    <property type="entry name" value="AAA+_ATPase"/>
</dbReference>
<dbReference type="Proteomes" id="UP000033774">
    <property type="component" value="Unassembled WGS sequence"/>
</dbReference>
<accession>A0A0F3IUF0</accession>
<dbReference type="RefSeq" id="WP_045774948.1">
    <property type="nucleotide sequence ID" value="NZ_LAJY01000105.1"/>
</dbReference>
<sequence>MSLSLKNISKRVMGEDHIQDVTLTLDRGTVNVLLGPTLAGKTSLMRLMAGLDKSTSGTMSFDGRDITGLPVRKRSVAMVYQQFINYPTLSVFENIVSPLRVAGLDKAEIEKRGREAAALLRLEPYLQRTPLQLSGGQQQRTAIARALVKGADLVLMDEPLANLDYKLREELREELPRLFAATGSIFVYATTEPTEALLLGGHTATLWEGRVTQFGPTAQIYRVPQDLTTAKVLSDPPLNTVSVWKSGNTYRLPDGSQFETGRFAVADGAYIFGFRAHHAGLNGGGYDNLILAGTVAVSEITGSESYIHVDSGQDRWVALARGVVKVDPGAPIRLSLDPKRLYLFSPDGALVEAADAALAA</sequence>